<sequence>SLRTDLGFGGMFMNFIVSPGQDTALYNRSLNEFIAGYAHLYSYDFTMLKILLERTGFYKISQKGFCESDLPDFEEPLHVEGMESEWKNFNQDFYKKNNLIHYYDDKKGEYIINFKVTGFDRDPLTSLIIEAKKEDSVEKETYQSLNNSPLNYNNYAWSLLKDDDFLKRHKAIMKAIDLLESK</sequence>
<protein>
    <submittedName>
        <fullName evidence="1">Uncharacterized protein</fullName>
    </submittedName>
</protein>
<feature type="non-terminal residue" evidence="1">
    <location>
        <position position="1"/>
    </location>
</feature>
<evidence type="ECO:0000313" key="1">
    <source>
        <dbReference type="EMBL" id="SVE37746.1"/>
    </source>
</evidence>
<proteinExistence type="predicted"/>
<name>A0A383CZK7_9ZZZZ</name>
<dbReference type="AlphaFoldDB" id="A0A383CZK7"/>
<organism evidence="1">
    <name type="scientific">marine metagenome</name>
    <dbReference type="NCBI Taxonomy" id="408172"/>
    <lineage>
        <taxon>unclassified sequences</taxon>
        <taxon>metagenomes</taxon>
        <taxon>ecological metagenomes</taxon>
    </lineage>
</organism>
<gene>
    <name evidence="1" type="ORF">METZ01_LOCUS490600</name>
</gene>
<reference evidence="1" key="1">
    <citation type="submission" date="2018-05" db="EMBL/GenBank/DDBJ databases">
        <authorList>
            <person name="Lanie J.A."/>
            <person name="Ng W.-L."/>
            <person name="Kazmierczak K.M."/>
            <person name="Andrzejewski T.M."/>
            <person name="Davidsen T.M."/>
            <person name="Wayne K.J."/>
            <person name="Tettelin H."/>
            <person name="Glass J.I."/>
            <person name="Rusch D."/>
            <person name="Podicherti R."/>
            <person name="Tsui H.-C.T."/>
            <person name="Winkler M.E."/>
        </authorList>
    </citation>
    <scope>NUCLEOTIDE SEQUENCE</scope>
</reference>
<accession>A0A383CZK7</accession>
<dbReference type="EMBL" id="UINC01213118">
    <property type="protein sequence ID" value="SVE37746.1"/>
    <property type="molecule type" value="Genomic_DNA"/>
</dbReference>